<name>A0AAW2H918_9NEOP</name>
<dbReference type="InterPro" id="IPR016024">
    <property type="entry name" value="ARM-type_fold"/>
</dbReference>
<reference evidence="2" key="1">
    <citation type="journal article" date="2024" name="Gigascience">
        <title>Chromosome-level genome of the poultry shaft louse Menopon gallinae provides insight into the host-switching and adaptive evolution of parasitic lice.</title>
        <authorList>
            <person name="Xu Y."/>
            <person name="Ma L."/>
            <person name="Liu S."/>
            <person name="Liang Y."/>
            <person name="Liu Q."/>
            <person name="He Z."/>
            <person name="Tian L."/>
            <person name="Duan Y."/>
            <person name="Cai W."/>
            <person name="Li H."/>
            <person name="Song F."/>
        </authorList>
    </citation>
    <scope>NUCLEOTIDE SEQUENCE</scope>
    <source>
        <strain evidence="2">Cailab_2023a</strain>
    </source>
</reference>
<proteinExistence type="predicted"/>
<dbReference type="EMBL" id="JARGDH010000006">
    <property type="protein sequence ID" value="KAL0266194.1"/>
    <property type="molecule type" value="Genomic_DNA"/>
</dbReference>
<protein>
    <submittedName>
        <fullName evidence="2">Uncharacterized protein</fullName>
    </submittedName>
</protein>
<evidence type="ECO:0000256" key="1">
    <source>
        <dbReference type="SAM" id="SignalP"/>
    </source>
</evidence>
<accession>A0AAW2H918</accession>
<feature type="signal peptide" evidence="1">
    <location>
        <begin position="1"/>
        <end position="20"/>
    </location>
</feature>
<dbReference type="AlphaFoldDB" id="A0AAW2H918"/>
<keyword evidence="1" id="KW-0732">Signal</keyword>
<dbReference type="Pfam" id="PF13646">
    <property type="entry name" value="HEAT_2"/>
    <property type="match status" value="1"/>
</dbReference>
<gene>
    <name evidence="2" type="ORF">PYX00_011911</name>
</gene>
<dbReference type="SUPFAM" id="SSF48371">
    <property type="entry name" value="ARM repeat"/>
    <property type="match status" value="1"/>
</dbReference>
<organism evidence="2">
    <name type="scientific">Menopon gallinae</name>
    <name type="common">poultry shaft louse</name>
    <dbReference type="NCBI Taxonomy" id="328185"/>
    <lineage>
        <taxon>Eukaryota</taxon>
        <taxon>Metazoa</taxon>
        <taxon>Ecdysozoa</taxon>
        <taxon>Arthropoda</taxon>
        <taxon>Hexapoda</taxon>
        <taxon>Insecta</taxon>
        <taxon>Pterygota</taxon>
        <taxon>Neoptera</taxon>
        <taxon>Paraneoptera</taxon>
        <taxon>Psocodea</taxon>
        <taxon>Troctomorpha</taxon>
        <taxon>Phthiraptera</taxon>
        <taxon>Amblycera</taxon>
        <taxon>Menoponidae</taxon>
        <taxon>Menopon</taxon>
    </lineage>
</organism>
<evidence type="ECO:0000313" key="2">
    <source>
        <dbReference type="EMBL" id="KAL0266194.1"/>
    </source>
</evidence>
<comment type="caution">
    <text evidence="2">The sequence shown here is derived from an EMBL/GenBank/DDBJ whole genome shotgun (WGS) entry which is preliminary data.</text>
</comment>
<dbReference type="Gene3D" id="1.25.10.10">
    <property type="entry name" value="Leucine-rich Repeat Variant"/>
    <property type="match status" value="1"/>
</dbReference>
<feature type="chain" id="PRO_5043598537" evidence="1">
    <location>
        <begin position="21"/>
        <end position="639"/>
    </location>
</feature>
<sequence length="639" mass="71960">MRQWFSLLMVCLSLCLWAQAKDIKVKQAREKAIKYALDSTLVALVEQLQEEKESAYDLLLLERLKTTHNKELKIAIFRLFTANKNTQAKDIALKFLQEEANSTRLSVVSDALDYLVCLMPEDPQVKEFLWDVIANCAQADRSRLVIIALQFWAKLEDKSKDSALIELYKDEEYPNEPKNTIIWLLGELKEEQALDLVKAISANDSEDSYRRATAIRAQARIEGEKAIDQLIPYLNDPNAQIRLAVVESMAYFNSTEAWKIVEESLRDNDVNLRLKTIYSLGLNKNEKAVEALSYKVEHEDNESVQKAALSALIKINNSQAQQFLGEVLVSSKYHESMRLQALNALLKENSANLGALLIKAVEKENLTYPSPFVLALAGRMSVEKDAQVHASSSNKAGITDTAFYLSQPFEYQDPDGKLGMHVIFNKILFDKETGKFLASYGCAIDMSIWTDSLLKSMANMRAAIICDAKGRVLFTRFTTQEQVLEDIKPLKENLFLKIVNQLDTKSLIEGANSLLTIVKERTCTNKISNIKLNSSSFEGKLIKVEGEVISSLNVMGGLFQLYDACSDETVWVKLGEGQKLPKERTFVSVKGTPNANFKILNQNYGLVILSHSIVNLTDLSPYHNLPKADVYKLRETAID</sequence>
<dbReference type="InterPro" id="IPR011989">
    <property type="entry name" value="ARM-like"/>
</dbReference>